<proteinExistence type="predicted"/>
<organism evidence="1 2">
    <name type="scientific">Lentithecium fluviatile CBS 122367</name>
    <dbReference type="NCBI Taxonomy" id="1168545"/>
    <lineage>
        <taxon>Eukaryota</taxon>
        <taxon>Fungi</taxon>
        <taxon>Dikarya</taxon>
        <taxon>Ascomycota</taxon>
        <taxon>Pezizomycotina</taxon>
        <taxon>Dothideomycetes</taxon>
        <taxon>Pleosporomycetidae</taxon>
        <taxon>Pleosporales</taxon>
        <taxon>Massarineae</taxon>
        <taxon>Lentitheciaceae</taxon>
        <taxon>Lentithecium</taxon>
    </lineage>
</organism>
<dbReference type="AlphaFoldDB" id="A0A6G1JLI1"/>
<dbReference type="Proteomes" id="UP000799291">
    <property type="component" value="Unassembled WGS sequence"/>
</dbReference>
<dbReference type="PANTHER" id="PTHR37540">
    <property type="entry name" value="TRANSCRIPTION FACTOR (ACR-2), PUTATIVE-RELATED-RELATED"/>
    <property type="match status" value="1"/>
</dbReference>
<sequence length="209" mass="23411">MSADFVSYVPWLYATALIRDGINGDWLPEEAVWLYRLSLRVVREASKCKAKEFTESFLCSLACLTTTANFANMFAAAELHCNALVKATTLKGGGDLLVGFLKCTPWTQKAIQWCEFGVAAQNRQPPSIPYTPPPLQITLPHSIMREADHLTMLTVSSLLPISHTFFSVFRQLHQLALSQECTPLASRTKIDNSTIRPLCDMNTRFYNCC</sequence>
<dbReference type="EMBL" id="MU005570">
    <property type="protein sequence ID" value="KAF2691288.1"/>
    <property type="molecule type" value="Genomic_DNA"/>
</dbReference>
<gene>
    <name evidence="1" type="ORF">K458DRAFT_69781</name>
</gene>
<evidence type="ECO:0000313" key="1">
    <source>
        <dbReference type="EMBL" id="KAF2691288.1"/>
    </source>
</evidence>
<protein>
    <recommendedName>
        <fullName evidence="3">Transcription factor domain-containing protein</fullName>
    </recommendedName>
</protein>
<keyword evidence="2" id="KW-1185">Reference proteome</keyword>
<dbReference type="PANTHER" id="PTHR37540:SF5">
    <property type="entry name" value="TRANSCRIPTION FACTOR DOMAIN-CONTAINING PROTEIN"/>
    <property type="match status" value="1"/>
</dbReference>
<evidence type="ECO:0000313" key="2">
    <source>
        <dbReference type="Proteomes" id="UP000799291"/>
    </source>
</evidence>
<dbReference type="OrthoDB" id="3796409at2759"/>
<accession>A0A6G1JLI1</accession>
<reference evidence="1" key="1">
    <citation type="journal article" date="2020" name="Stud. Mycol.">
        <title>101 Dothideomycetes genomes: a test case for predicting lifestyles and emergence of pathogens.</title>
        <authorList>
            <person name="Haridas S."/>
            <person name="Albert R."/>
            <person name="Binder M."/>
            <person name="Bloem J."/>
            <person name="Labutti K."/>
            <person name="Salamov A."/>
            <person name="Andreopoulos B."/>
            <person name="Baker S."/>
            <person name="Barry K."/>
            <person name="Bills G."/>
            <person name="Bluhm B."/>
            <person name="Cannon C."/>
            <person name="Castanera R."/>
            <person name="Culley D."/>
            <person name="Daum C."/>
            <person name="Ezra D."/>
            <person name="Gonzalez J."/>
            <person name="Henrissat B."/>
            <person name="Kuo A."/>
            <person name="Liang C."/>
            <person name="Lipzen A."/>
            <person name="Lutzoni F."/>
            <person name="Magnuson J."/>
            <person name="Mondo S."/>
            <person name="Nolan M."/>
            <person name="Ohm R."/>
            <person name="Pangilinan J."/>
            <person name="Park H.-J."/>
            <person name="Ramirez L."/>
            <person name="Alfaro M."/>
            <person name="Sun H."/>
            <person name="Tritt A."/>
            <person name="Yoshinaga Y."/>
            <person name="Zwiers L.-H."/>
            <person name="Turgeon B."/>
            <person name="Goodwin S."/>
            <person name="Spatafora J."/>
            <person name="Crous P."/>
            <person name="Grigoriev I."/>
        </authorList>
    </citation>
    <scope>NUCLEOTIDE SEQUENCE</scope>
    <source>
        <strain evidence="1">CBS 122367</strain>
    </source>
</reference>
<evidence type="ECO:0008006" key="3">
    <source>
        <dbReference type="Google" id="ProtNLM"/>
    </source>
</evidence>
<name>A0A6G1JLI1_9PLEO</name>